<organism evidence="1 2">
    <name type="scientific">Panicum virgatum</name>
    <name type="common">Blackwell switchgrass</name>
    <dbReference type="NCBI Taxonomy" id="38727"/>
    <lineage>
        <taxon>Eukaryota</taxon>
        <taxon>Viridiplantae</taxon>
        <taxon>Streptophyta</taxon>
        <taxon>Embryophyta</taxon>
        <taxon>Tracheophyta</taxon>
        <taxon>Spermatophyta</taxon>
        <taxon>Magnoliopsida</taxon>
        <taxon>Liliopsida</taxon>
        <taxon>Poales</taxon>
        <taxon>Poaceae</taxon>
        <taxon>PACMAD clade</taxon>
        <taxon>Panicoideae</taxon>
        <taxon>Panicodae</taxon>
        <taxon>Paniceae</taxon>
        <taxon>Panicinae</taxon>
        <taxon>Panicum</taxon>
        <taxon>Panicum sect. Hiantes</taxon>
    </lineage>
</organism>
<dbReference type="PANTHER" id="PTHR18868:SF49">
    <property type="entry name" value="OS11G0147200 PROTEIN"/>
    <property type="match status" value="1"/>
</dbReference>
<gene>
    <name evidence="1" type="ORF">PVAP13_8KG297702</name>
</gene>
<evidence type="ECO:0000313" key="2">
    <source>
        <dbReference type="Proteomes" id="UP000823388"/>
    </source>
</evidence>
<dbReference type="Proteomes" id="UP000823388">
    <property type="component" value="Chromosome 8K"/>
</dbReference>
<dbReference type="PANTHER" id="PTHR18868">
    <property type="entry name" value="OS07G0665300 PROTEIN-RELATED"/>
    <property type="match status" value="1"/>
</dbReference>
<dbReference type="EMBL" id="CM029051">
    <property type="protein sequence ID" value="KAG2563304.1"/>
    <property type="molecule type" value="Genomic_DNA"/>
</dbReference>
<accession>A0A8T0PZ48</accession>
<protein>
    <submittedName>
        <fullName evidence="1">Uncharacterized protein</fullName>
    </submittedName>
</protein>
<comment type="caution">
    <text evidence="1">The sequence shown here is derived from an EMBL/GenBank/DDBJ whole genome shotgun (WGS) entry which is preliminary data.</text>
</comment>
<keyword evidence="2" id="KW-1185">Reference proteome</keyword>
<reference evidence="1" key="1">
    <citation type="submission" date="2020-05" db="EMBL/GenBank/DDBJ databases">
        <title>WGS assembly of Panicum virgatum.</title>
        <authorList>
            <person name="Lovell J.T."/>
            <person name="Jenkins J."/>
            <person name="Shu S."/>
            <person name="Juenger T.E."/>
            <person name="Schmutz J."/>
        </authorList>
    </citation>
    <scope>NUCLEOTIDE SEQUENCE</scope>
    <source>
        <strain evidence="1">AP13</strain>
    </source>
</reference>
<proteinExistence type="predicted"/>
<evidence type="ECO:0000313" key="1">
    <source>
        <dbReference type="EMBL" id="KAG2563304.1"/>
    </source>
</evidence>
<dbReference type="AlphaFoldDB" id="A0A8T0PZ48"/>
<sequence length="132" mass="14526">MATKGKLGITPPRLDCRFLECSTCKITKVGIGGPLVQFDGKFIGMNFYDKKFGTPYVSDTVICKVLEQFNTEGSIAQSGHAGNHGKLVDTKIIGEDYDLPCSWYVPKPYWCDPDVVDKSEAGTGYVSRFMLA</sequence>
<name>A0A8T0PZ48_PANVG</name>